<dbReference type="SMART" id="SM00382">
    <property type="entry name" value="AAA"/>
    <property type="match status" value="1"/>
</dbReference>
<dbReference type="Gene3D" id="1.10.8.60">
    <property type="match status" value="1"/>
</dbReference>
<dbReference type="GO" id="GO:0016887">
    <property type="term" value="F:ATP hydrolysis activity"/>
    <property type="evidence" value="ECO:0007669"/>
    <property type="project" value="InterPro"/>
</dbReference>
<dbReference type="InterPro" id="IPR011990">
    <property type="entry name" value="TPR-like_helical_dom_sf"/>
</dbReference>
<proteinExistence type="inferred from homology"/>
<dbReference type="InterPro" id="IPR049078">
    <property type="entry name" value="T7SS_EccA1-like_N"/>
</dbReference>
<comment type="similarity">
    <text evidence="1">Belongs to the CbxX/CfxQ family.</text>
</comment>
<name>A0A1S1JP62_9MYCO</name>
<organism evidence="6 7">
    <name type="scientific">Mycobacterium syngnathidarum</name>
    <dbReference type="NCBI Taxonomy" id="1908205"/>
    <lineage>
        <taxon>Bacteria</taxon>
        <taxon>Bacillati</taxon>
        <taxon>Actinomycetota</taxon>
        <taxon>Actinomycetes</taxon>
        <taxon>Mycobacteriales</taxon>
        <taxon>Mycobacteriaceae</taxon>
        <taxon>Mycobacterium</taxon>
    </lineage>
</organism>
<dbReference type="GO" id="GO:0005524">
    <property type="term" value="F:ATP binding"/>
    <property type="evidence" value="ECO:0007669"/>
    <property type="project" value="UniProtKB-KW"/>
</dbReference>
<feature type="coiled-coil region" evidence="4">
    <location>
        <begin position="117"/>
        <end position="144"/>
    </location>
</feature>
<dbReference type="InterPro" id="IPR003959">
    <property type="entry name" value="ATPase_AAA_core"/>
</dbReference>
<evidence type="ECO:0000256" key="3">
    <source>
        <dbReference type="ARBA" id="ARBA00022840"/>
    </source>
</evidence>
<dbReference type="PANTHER" id="PTHR43392">
    <property type="entry name" value="AAA-TYPE ATPASE FAMILY PROTEIN / ANKYRIN REPEAT FAMILY PROTEIN"/>
    <property type="match status" value="1"/>
</dbReference>
<dbReference type="RefSeq" id="WP_070946956.1">
    <property type="nucleotide sequence ID" value="NZ_MLHV01000042.1"/>
</dbReference>
<keyword evidence="4" id="KW-0175">Coiled coil</keyword>
<dbReference type="OrthoDB" id="9806903at2"/>
<dbReference type="AlphaFoldDB" id="A0A1S1JP62"/>
<evidence type="ECO:0000256" key="4">
    <source>
        <dbReference type="SAM" id="Coils"/>
    </source>
</evidence>
<comment type="caution">
    <text evidence="6">The sequence shown here is derived from an EMBL/GenBank/DDBJ whole genome shotgun (WGS) entry which is preliminary data.</text>
</comment>
<keyword evidence="7" id="KW-1185">Reference proteome</keyword>
<reference evidence="6 7" key="1">
    <citation type="submission" date="2016-10" db="EMBL/GenBank/DDBJ databases">
        <title>Evaluation of Human, Animal and Environmental Mycobacterium chelonae Isolates by Core Genome Phylogenomic Analysis, Targeted Gene Comparison, and Anti-microbial Susceptibility Patterns: A Tale of Mistaken Identities.</title>
        <authorList>
            <person name="Fogelson S.B."/>
            <person name="Camus A.C."/>
            <person name="Lorenz W."/>
            <person name="Vasireddy R."/>
            <person name="Vasireddy S."/>
            <person name="Smith T."/>
            <person name="Brown-Elliott B.A."/>
            <person name="Wallace R.J.Jr."/>
            <person name="Hasan N.A."/>
            <person name="Reischl U."/>
            <person name="Sanchez S."/>
        </authorList>
    </citation>
    <scope>NUCLEOTIDE SEQUENCE [LARGE SCALE GENOMIC DNA]</scope>
    <source>
        <strain evidence="6 7">24999</strain>
    </source>
</reference>
<dbReference type="InterPro" id="IPR050773">
    <property type="entry name" value="CbxX/CfxQ_RuBisCO_ESX"/>
</dbReference>
<dbReference type="InterPro" id="IPR003593">
    <property type="entry name" value="AAA+_ATPase"/>
</dbReference>
<dbReference type="FunFam" id="3.40.50.300:FF:000216">
    <property type="entry name" value="Type VII secretion ATPase EccA"/>
    <property type="match status" value="1"/>
</dbReference>
<evidence type="ECO:0000313" key="6">
    <source>
        <dbReference type="EMBL" id="OHT88351.1"/>
    </source>
</evidence>
<dbReference type="Pfam" id="PF17866">
    <property type="entry name" value="AAA_lid_6"/>
    <property type="match status" value="1"/>
</dbReference>
<keyword evidence="2" id="KW-0547">Nucleotide-binding</keyword>
<evidence type="ECO:0000256" key="1">
    <source>
        <dbReference type="ARBA" id="ARBA00010378"/>
    </source>
</evidence>
<dbReference type="InterPro" id="IPR027417">
    <property type="entry name" value="P-loop_NTPase"/>
</dbReference>
<dbReference type="STRING" id="1908205.BKG60_04675"/>
<feature type="domain" description="AAA+ ATPase" evidence="5">
    <location>
        <begin position="355"/>
        <end position="496"/>
    </location>
</feature>
<dbReference type="CDD" id="cd00009">
    <property type="entry name" value="AAA"/>
    <property type="match status" value="1"/>
</dbReference>
<dbReference type="Gene3D" id="3.40.50.300">
    <property type="entry name" value="P-loop containing nucleotide triphosphate hydrolases"/>
    <property type="match status" value="1"/>
</dbReference>
<dbReference type="Gene3D" id="1.25.40.10">
    <property type="entry name" value="Tetratricopeptide repeat domain"/>
    <property type="match status" value="1"/>
</dbReference>
<dbReference type="InterPro" id="IPR000641">
    <property type="entry name" value="CbxX/CfxQ"/>
</dbReference>
<dbReference type="PANTHER" id="PTHR43392:SF2">
    <property type="entry name" value="AAA-TYPE ATPASE FAMILY PROTEIN _ ANKYRIN REPEAT FAMILY PROTEIN"/>
    <property type="match status" value="1"/>
</dbReference>
<evidence type="ECO:0000256" key="2">
    <source>
        <dbReference type="ARBA" id="ARBA00022741"/>
    </source>
</evidence>
<dbReference type="Pfam" id="PF21545">
    <property type="entry name" value="T7SS_EccA1_N"/>
    <property type="match status" value="1"/>
</dbReference>
<evidence type="ECO:0000259" key="5">
    <source>
        <dbReference type="SMART" id="SM00382"/>
    </source>
</evidence>
<keyword evidence="3" id="KW-0067">ATP-binding</keyword>
<dbReference type="Pfam" id="PF00004">
    <property type="entry name" value="AAA"/>
    <property type="match status" value="1"/>
</dbReference>
<gene>
    <name evidence="6" type="ORF">BKG61_27840</name>
</gene>
<protein>
    <submittedName>
        <fullName evidence="6">ATPase</fullName>
    </submittedName>
</protein>
<sequence length="605" mass="66693">MIDPDAMKYLNQAIGSLRNSNHAAADRDLDYACEAFSDHCDLHRALAYSHVTNRGGYLTSSDITAIRNTLSTYDEMMSVIDKSSQEEWFGADWVLPTVALILPAVTRGQYRAAYSALLVEQGRYDEARAELDAAARERVVLVEKNSVTTAKEIAAVECLLYFHTSRWEDLLNAAGTLVAKDTSPLEQALEAYGTAMSGTALAHLGSHEAGQNKLRYAVSKNFRDVSAWASLQLGLSCRTAGQEDAAQKAFGDGMQFNTLPELTDAIRNKNQRMRISAADVIAARTSYWDVDSEPDMDDFQRTSSAEERREILDAALAELNAIDGMDEIKEQMLTLSHEIAFENEQRRRGMPVKAKTRHIIFKGPPGTGKTTIANLISRLFYGLGVIRNNTLVSANRATLVAEFEGQSGPKTIAKLNEARGGCIFIDEAYELVQDRPGHKDAFGSESLTALLEYMDNHRDDILVIIAGYPAPIERFLGENPGLKSRFAYSMMFNTYSPDEMWRILTGMAAKEGRAVDPAVEGRFKQIIEIMWDTDAKGDRVLDVAGNGRFARNVFEQAQGLSSRRLMSGGVDLTSLTNEQFMQLSSEDVLGASANILKGFGIINVA</sequence>
<dbReference type="PRINTS" id="PR00819">
    <property type="entry name" value="CBXCFQXSUPER"/>
</dbReference>
<dbReference type="Proteomes" id="UP000179636">
    <property type="component" value="Unassembled WGS sequence"/>
</dbReference>
<dbReference type="EMBL" id="MLHV01000042">
    <property type="protein sequence ID" value="OHT88351.1"/>
    <property type="molecule type" value="Genomic_DNA"/>
</dbReference>
<evidence type="ECO:0000313" key="7">
    <source>
        <dbReference type="Proteomes" id="UP000179636"/>
    </source>
</evidence>
<dbReference type="SUPFAM" id="SSF52540">
    <property type="entry name" value="P-loop containing nucleoside triphosphate hydrolases"/>
    <property type="match status" value="1"/>
</dbReference>
<dbReference type="InterPro" id="IPR041627">
    <property type="entry name" value="AAA_lid_6"/>
</dbReference>
<accession>A0A1S1JP62</accession>